<sequence length="244" mass="27889">MNTDQHSQASVRTDRTSWFIFYILQALRRLKGISTGTKGKMPEHIKCTFDQLTEDSRKLMKNGDYRSSFTFARASKSFDCRLPGRTANGVKNYWNSHMSRKLSMKKGVQSHIKSMKATTTTTTTNIIRPQPRTVSPNSKWLNEIGSSIVEAQLKQMSNNATMPGFPQEESALWWKSLLAEEEKEDTWWSKAVEVGKEEALPLSFEMEEMERMRKEGDGLMMEGGGSGEWDNMLLDIDLWGLLET</sequence>
<evidence type="ECO:0000313" key="1">
    <source>
        <dbReference type="EMBL" id="KAJ8646727.1"/>
    </source>
</evidence>
<evidence type="ECO:0000313" key="2">
    <source>
        <dbReference type="Proteomes" id="UP001234297"/>
    </source>
</evidence>
<protein>
    <submittedName>
        <fullName evidence="1">Uncharacterized protein</fullName>
    </submittedName>
</protein>
<proteinExistence type="predicted"/>
<dbReference type="Proteomes" id="UP001234297">
    <property type="component" value="Chromosome 2"/>
</dbReference>
<keyword evidence="2" id="KW-1185">Reference proteome</keyword>
<comment type="caution">
    <text evidence="1">The sequence shown here is derived from an EMBL/GenBank/DDBJ whole genome shotgun (WGS) entry which is preliminary data.</text>
</comment>
<dbReference type="EMBL" id="CM056810">
    <property type="protein sequence ID" value="KAJ8646727.1"/>
    <property type="molecule type" value="Genomic_DNA"/>
</dbReference>
<reference evidence="1 2" key="1">
    <citation type="journal article" date="2022" name="Hortic Res">
        <title>A haplotype resolved chromosomal level avocado genome allows analysis of novel avocado genes.</title>
        <authorList>
            <person name="Nath O."/>
            <person name="Fletcher S.J."/>
            <person name="Hayward A."/>
            <person name="Shaw L.M."/>
            <person name="Masouleh A.K."/>
            <person name="Furtado A."/>
            <person name="Henry R.J."/>
            <person name="Mitter N."/>
        </authorList>
    </citation>
    <scope>NUCLEOTIDE SEQUENCE [LARGE SCALE GENOMIC DNA]</scope>
    <source>
        <strain evidence="2">cv. Hass</strain>
    </source>
</reference>
<organism evidence="1 2">
    <name type="scientific">Persea americana</name>
    <name type="common">Avocado</name>
    <dbReference type="NCBI Taxonomy" id="3435"/>
    <lineage>
        <taxon>Eukaryota</taxon>
        <taxon>Viridiplantae</taxon>
        <taxon>Streptophyta</taxon>
        <taxon>Embryophyta</taxon>
        <taxon>Tracheophyta</taxon>
        <taxon>Spermatophyta</taxon>
        <taxon>Magnoliopsida</taxon>
        <taxon>Magnoliidae</taxon>
        <taxon>Laurales</taxon>
        <taxon>Lauraceae</taxon>
        <taxon>Persea</taxon>
    </lineage>
</organism>
<accession>A0ACC2MNP9</accession>
<gene>
    <name evidence="1" type="ORF">MRB53_008475</name>
</gene>
<name>A0ACC2MNP9_PERAE</name>